<keyword evidence="1" id="KW-1133">Transmembrane helix</keyword>
<evidence type="ECO:0000313" key="3">
    <source>
        <dbReference type="Proteomes" id="UP001141806"/>
    </source>
</evidence>
<dbReference type="AlphaFoldDB" id="A0A9Q0KWZ4"/>
<dbReference type="Proteomes" id="UP001141806">
    <property type="component" value="Unassembled WGS sequence"/>
</dbReference>
<gene>
    <name evidence="2" type="ORF">NE237_008934</name>
</gene>
<evidence type="ECO:0000313" key="2">
    <source>
        <dbReference type="EMBL" id="KAJ4978154.1"/>
    </source>
</evidence>
<reference evidence="2" key="1">
    <citation type="journal article" date="2023" name="Plant J.">
        <title>The genome of the king protea, Protea cynaroides.</title>
        <authorList>
            <person name="Chang J."/>
            <person name="Duong T.A."/>
            <person name="Schoeman C."/>
            <person name="Ma X."/>
            <person name="Roodt D."/>
            <person name="Barker N."/>
            <person name="Li Z."/>
            <person name="Van de Peer Y."/>
            <person name="Mizrachi E."/>
        </authorList>
    </citation>
    <scope>NUCLEOTIDE SEQUENCE</scope>
    <source>
        <tissue evidence="2">Young leaves</tissue>
    </source>
</reference>
<accession>A0A9Q0KWZ4</accession>
<dbReference type="EMBL" id="JAMYWD010000002">
    <property type="protein sequence ID" value="KAJ4978154.1"/>
    <property type="molecule type" value="Genomic_DNA"/>
</dbReference>
<feature type="transmembrane region" description="Helical" evidence="1">
    <location>
        <begin position="91"/>
        <end position="111"/>
    </location>
</feature>
<organism evidence="2 3">
    <name type="scientific">Protea cynaroides</name>
    <dbReference type="NCBI Taxonomy" id="273540"/>
    <lineage>
        <taxon>Eukaryota</taxon>
        <taxon>Viridiplantae</taxon>
        <taxon>Streptophyta</taxon>
        <taxon>Embryophyta</taxon>
        <taxon>Tracheophyta</taxon>
        <taxon>Spermatophyta</taxon>
        <taxon>Magnoliopsida</taxon>
        <taxon>Proteales</taxon>
        <taxon>Proteaceae</taxon>
        <taxon>Protea</taxon>
    </lineage>
</organism>
<protein>
    <submittedName>
        <fullName evidence="2">Uncharacterized protein</fullName>
    </submittedName>
</protein>
<comment type="caution">
    <text evidence="2">The sequence shown here is derived from an EMBL/GenBank/DDBJ whole genome shotgun (WGS) entry which is preliminary data.</text>
</comment>
<keyword evidence="1" id="KW-0472">Membrane</keyword>
<evidence type="ECO:0000256" key="1">
    <source>
        <dbReference type="SAM" id="Phobius"/>
    </source>
</evidence>
<keyword evidence="1" id="KW-0812">Transmembrane</keyword>
<name>A0A9Q0KWZ4_9MAGN</name>
<keyword evidence="3" id="KW-1185">Reference proteome</keyword>
<sequence length="113" mass="13379">MHTLCFLLLVRQYQRIRNMKGGHMTMLEKRNFAWMLLSTGYCRFKCCELQLLPFKRLHLLCSSKQEVAYGSLSLDMIMCHSKSYSKPRRLVHVYLCAFIAYVYTFNCAVYMNA</sequence>
<proteinExistence type="predicted"/>